<dbReference type="InterPro" id="IPR000160">
    <property type="entry name" value="GGDEF_dom"/>
</dbReference>
<evidence type="ECO:0000256" key="2">
    <source>
        <dbReference type="ARBA" id="ARBA00034247"/>
    </source>
</evidence>
<dbReference type="PROSITE" id="PS50887">
    <property type="entry name" value="GGDEF"/>
    <property type="match status" value="1"/>
</dbReference>
<dbReference type="InterPro" id="IPR029787">
    <property type="entry name" value="Nucleotide_cyclase"/>
</dbReference>
<proteinExistence type="predicted"/>
<comment type="caution">
    <text evidence="6">The sequence shown here is derived from an EMBL/GenBank/DDBJ whole genome shotgun (WGS) entry which is preliminary data.</text>
</comment>
<evidence type="ECO:0000259" key="5">
    <source>
        <dbReference type="PROSITE" id="PS50887"/>
    </source>
</evidence>
<evidence type="ECO:0000313" key="6">
    <source>
        <dbReference type="EMBL" id="MCQ4164539.1"/>
    </source>
</evidence>
<dbReference type="SUPFAM" id="SSF55073">
    <property type="entry name" value="Nucleotide cyclase"/>
    <property type="match status" value="1"/>
</dbReference>
<keyword evidence="4" id="KW-0812">Transmembrane</keyword>
<feature type="transmembrane region" description="Helical" evidence="4">
    <location>
        <begin position="91"/>
        <end position="113"/>
    </location>
</feature>
<evidence type="ECO:0000313" key="7">
    <source>
        <dbReference type="Proteomes" id="UP001165498"/>
    </source>
</evidence>
<dbReference type="CDD" id="cd01949">
    <property type="entry name" value="GGDEF"/>
    <property type="match status" value="1"/>
</dbReference>
<feature type="domain" description="GGDEF" evidence="5">
    <location>
        <begin position="134"/>
        <end position="282"/>
    </location>
</feature>
<evidence type="ECO:0000256" key="3">
    <source>
        <dbReference type="SAM" id="MobiDB-lite"/>
    </source>
</evidence>
<dbReference type="EMBL" id="JANFQO010000005">
    <property type="protein sequence ID" value="MCQ4164539.1"/>
    <property type="molecule type" value="Genomic_DNA"/>
</dbReference>
<evidence type="ECO:0000256" key="1">
    <source>
        <dbReference type="ARBA" id="ARBA00012528"/>
    </source>
</evidence>
<evidence type="ECO:0000256" key="4">
    <source>
        <dbReference type="SAM" id="Phobius"/>
    </source>
</evidence>
<dbReference type="PANTHER" id="PTHR45138:SF9">
    <property type="entry name" value="DIGUANYLATE CYCLASE DGCM-RELATED"/>
    <property type="match status" value="1"/>
</dbReference>
<dbReference type="InterPro" id="IPR043128">
    <property type="entry name" value="Rev_trsase/Diguanyl_cyclase"/>
</dbReference>
<dbReference type="Pfam" id="PF00990">
    <property type="entry name" value="GGDEF"/>
    <property type="match status" value="1"/>
</dbReference>
<protein>
    <recommendedName>
        <fullName evidence="1">diguanylate cyclase</fullName>
        <ecNumber evidence="1">2.7.7.65</ecNumber>
    </recommendedName>
</protein>
<dbReference type="EC" id="2.7.7.65" evidence="1"/>
<dbReference type="InterPro" id="IPR050469">
    <property type="entry name" value="Diguanylate_Cyclase"/>
</dbReference>
<dbReference type="Proteomes" id="UP001165498">
    <property type="component" value="Unassembled WGS sequence"/>
</dbReference>
<gene>
    <name evidence="6" type="ORF">NM961_07430</name>
</gene>
<accession>A0ABT1QQG4</accession>
<dbReference type="SMART" id="SM00267">
    <property type="entry name" value="GGDEF"/>
    <property type="match status" value="1"/>
</dbReference>
<reference evidence="6" key="1">
    <citation type="submission" date="2022-07" db="EMBL/GenBank/DDBJ databases">
        <title>Tahibacter sp., a new gammaproteobacterium isolated from the silt sample collected at pig farm.</title>
        <authorList>
            <person name="Chen H."/>
        </authorList>
    </citation>
    <scope>NUCLEOTIDE SEQUENCE</scope>
    <source>
        <strain evidence="6">P2K</strain>
    </source>
</reference>
<feature type="region of interest" description="Disordered" evidence="3">
    <location>
        <begin position="217"/>
        <end position="236"/>
    </location>
</feature>
<feature type="transmembrane region" description="Helical" evidence="4">
    <location>
        <begin position="41"/>
        <end position="60"/>
    </location>
</feature>
<name>A0ABT1QQG4_9GAMM</name>
<dbReference type="PANTHER" id="PTHR45138">
    <property type="entry name" value="REGULATORY COMPONENTS OF SENSORY TRANSDUCTION SYSTEM"/>
    <property type="match status" value="1"/>
</dbReference>
<dbReference type="NCBIfam" id="TIGR00254">
    <property type="entry name" value="GGDEF"/>
    <property type="match status" value="1"/>
</dbReference>
<keyword evidence="7" id="KW-1185">Reference proteome</keyword>
<dbReference type="Gene3D" id="3.30.70.270">
    <property type="match status" value="1"/>
</dbReference>
<feature type="transmembrane region" description="Helical" evidence="4">
    <location>
        <begin position="67"/>
        <end position="85"/>
    </location>
</feature>
<organism evidence="6 7">
    <name type="scientific">Tahibacter harae</name>
    <dbReference type="NCBI Taxonomy" id="2963937"/>
    <lineage>
        <taxon>Bacteria</taxon>
        <taxon>Pseudomonadati</taxon>
        <taxon>Pseudomonadota</taxon>
        <taxon>Gammaproteobacteria</taxon>
        <taxon>Lysobacterales</taxon>
        <taxon>Rhodanobacteraceae</taxon>
        <taxon>Tahibacter</taxon>
    </lineage>
</organism>
<keyword evidence="4" id="KW-0472">Membrane</keyword>
<keyword evidence="4" id="KW-1133">Transmembrane helix</keyword>
<comment type="catalytic activity">
    <reaction evidence="2">
        <text>2 GTP = 3',3'-c-di-GMP + 2 diphosphate</text>
        <dbReference type="Rhea" id="RHEA:24898"/>
        <dbReference type="ChEBI" id="CHEBI:33019"/>
        <dbReference type="ChEBI" id="CHEBI:37565"/>
        <dbReference type="ChEBI" id="CHEBI:58805"/>
        <dbReference type="EC" id="2.7.7.65"/>
    </reaction>
</comment>
<sequence>MLVFAAALGLSAWLVAAAPEHVWNGLQDLLPLGLSSARPSRVALTLALLAAAIAAGYWLWQRRPLDAALAFALLAGALGWIQLGGLELRSWLLAAAAVIGLGVVYASWRLAFLDALTGLPNRRALDETLARLSGDYALAMVDVDHFKQFNDKHGHDAGDRVLAAVARSLGRTRAATAFRFGGEEFCLLFRRPELARDACEEARQAIEALRVALPRKPAAKSGAKGGGKSAEKKREATVQVTASIGVAARGGTRRAAPEVLKAADQCLYKAKDKGRNQVVALA</sequence>